<protein>
    <recommendedName>
        <fullName evidence="3">Tyrosinase copper-binding domain-containing protein</fullName>
    </recommendedName>
</protein>
<dbReference type="PANTHER" id="PTHR11474:SF126">
    <property type="entry name" value="TYROSINASE-LIKE PROTEIN TYR-1-RELATED"/>
    <property type="match status" value="1"/>
</dbReference>
<evidence type="ECO:0000256" key="1">
    <source>
        <dbReference type="ARBA" id="ARBA00022723"/>
    </source>
</evidence>
<feature type="domain" description="Tyrosinase copper-binding" evidence="3">
    <location>
        <begin position="32"/>
        <end position="49"/>
    </location>
</feature>
<evidence type="ECO:0000259" key="3">
    <source>
        <dbReference type="PROSITE" id="PS00497"/>
    </source>
</evidence>
<dbReference type="Pfam" id="PF00264">
    <property type="entry name" value="Tyrosinase"/>
    <property type="match status" value="1"/>
</dbReference>
<evidence type="ECO:0000256" key="2">
    <source>
        <dbReference type="ARBA" id="ARBA00023008"/>
    </source>
</evidence>
<evidence type="ECO:0000313" key="5">
    <source>
        <dbReference type="Proteomes" id="UP001215712"/>
    </source>
</evidence>
<dbReference type="PANTHER" id="PTHR11474">
    <property type="entry name" value="TYROSINASE FAMILY MEMBER"/>
    <property type="match status" value="1"/>
</dbReference>
<reference evidence="4" key="2">
    <citation type="submission" date="2023-01" db="EMBL/GenBank/DDBJ databases">
        <authorList>
            <person name="Petersen C."/>
        </authorList>
    </citation>
    <scope>NUCLEOTIDE SEQUENCE</scope>
    <source>
        <strain evidence="4">IBT 17514</strain>
    </source>
</reference>
<keyword evidence="5" id="KW-1185">Reference proteome</keyword>
<dbReference type="InterPro" id="IPR008922">
    <property type="entry name" value="Di-copper_centre_dom_sf"/>
</dbReference>
<sequence length="138" mass="15786">MEKPPKVGTIWNAKNLWDEFDYTHISLANTIHDSGQFLAWHRWYVRVLELAFQEECNYTGAFPYWDELKDQATAPLNESAVFDPVTGFGGDGDPNNHYCITYGPFSNVVLAMNASSNFAHDCISRQLNQTRFDQGKPY</sequence>
<dbReference type="Gene3D" id="1.10.1280.10">
    <property type="entry name" value="Di-copper center containing domain from catechol oxidase"/>
    <property type="match status" value="1"/>
</dbReference>
<dbReference type="GO" id="GO:0016491">
    <property type="term" value="F:oxidoreductase activity"/>
    <property type="evidence" value="ECO:0007669"/>
    <property type="project" value="InterPro"/>
</dbReference>
<gene>
    <name evidence="4" type="ORF">N7493_000368</name>
</gene>
<evidence type="ECO:0000313" key="4">
    <source>
        <dbReference type="EMBL" id="KAJ5740496.1"/>
    </source>
</evidence>
<comment type="caution">
    <text evidence="4">The sequence shown here is derived from an EMBL/GenBank/DDBJ whole genome shotgun (WGS) entry which is preliminary data.</text>
</comment>
<accession>A0AAD6HWS7</accession>
<dbReference type="InterPro" id="IPR050316">
    <property type="entry name" value="Tyrosinase/Hemocyanin"/>
</dbReference>
<dbReference type="EMBL" id="JAQJAN010000001">
    <property type="protein sequence ID" value="KAJ5740496.1"/>
    <property type="molecule type" value="Genomic_DNA"/>
</dbReference>
<organism evidence="4 5">
    <name type="scientific">Penicillium malachiteum</name>
    <dbReference type="NCBI Taxonomy" id="1324776"/>
    <lineage>
        <taxon>Eukaryota</taxon>
        <taxon>Fungi</taxon>
        <taxon>Dikarya</taxon>
        <taxon>Ascomycota</taxon>
        <taxon>Pezizomycotina</taxon>
        <taxon>Eurotiomycetes</taxon>
        <taxon>Eurotiomycetidae</taxon>
        <taxon>Eurotiales</taxon>
        <taxon>Aspergillaceae</taxon>
        <taxon>Penicillium</taxon>
    </lineage>
</organism>
<dbReference type="GO" id="GO:0046872">
    <property type="term" value="F:metal ion binding"/>
    <property type="evidence" value="ECO:0007669"/>
    <property type="project" value="UniProtKB-KW"/>
</dbReference>
<dbReference type="AlphaFoldDB" id="A0AAD6HWS7"/>
<dbReference type="PROSITE" id="PS00497">
    <property type="entry name" value="TYROSINASE_1"/>
    <property type="match status" value="1"/>
</dbReference>
<keyword evidence="2" id="KW-0186">Copper</keyword>
<dbReference type="Proteomes" id="UP001215712">
    <property type="component" value="Unassembled WGS sequence"/>
</dbReference>
<reference evidence="4" key="1">
    <citation type="journal article" date="2023" name="IMA Fungus">
        <title>Comparative genomic study of the Penicillium genus elucidates a diverse pangenome and 15 lateral gene transfer events.</title>
        <authorList>
            <person name="Petersen C."/>
            <person name="Sorensen T."/>
            <person name="Nielsen M.R."/>
            <person name="Sondergaard T.E."/>
            <person name="Sorensen J.L."/>
            <person name="Fitzpatrick D.A."/>
            <person name="Frisvad J.C."/>
            <person name="Nielsen K.L."/>
        </authorList>
    </citation>
    <scope>NUCLEOTIDE SEQUENCE</scope>
    <source>
        <strain evidence="4">IBT 17514</strain>
    </source>
</reference>
<proteinExistence type="predicted"/>
<keyword evidence="1" id="KW-0479">Metal-binding</keyword>
<dbReference type="SUPFAM" id="SSF48056">
    <property type="entry name" value="Di-copper centre-containing domain"/>
    <property type="match status" value="1"/>
</dbReference>
<dbReference type="InterPro" id="IPR002227">
    <property type="entry name" value="Tyrosinase_Cu-bd"/>
</dbReference>
<name>A0AAD6HWS7_9EURO</name>